<keyword evidence="1" id="KW-1133">Transmembrane helix</keyword>
<evidence type="ECO:0000256" key="1">
    <source>
        <dbReference type="SAM" id="Phobius"/>
    </source>
</evidence>
<feature type="transmembrane region" description="Helical" evidence="1">
    <location>
        <begin position="38"/>
        <end position="60"/>
    </location>
</feature>
<gene>
    <name evidence="2" type="ORF">FISHEDRAFT_12953</name>
</gene>
<sequence length="125" mass="14449">ILLKAFLNDPVIRKRFLREVEGRVEWDKSYVKTYVNKAAHFDLLLLICIGIMCGAPIRIAELAAMQYRNTDLRTRNFFVLANFVAVLGQYHKSAKLFGYDKFIPHALDAVTADLMLRNLVYVRPM</sequence>
<feature type="non-terminal residue" evidence="2">
    <location>
        <position position="1"/>
    </location>
</feature>
<feature type="non-terminal residue" evidence="2">
    <location>
        <position position="125"/>
    </location>
</feature>
<evidence type="ECO:0000313" key="3">
    <source>
        <dbReference type="Proteomes" id="UP000054144"/>
    </source>
</evidence>
<reference evidence="2 3" key="1">
    <citation type="journal article" date="2015" name="Fungal Genet. Biol.">
        <title>Evolution of novel wood decay mechanisms in Agaricales revealed by the genome sequences of Fistulina hepatica and Cylindrobasidium torrendii.</title>
        <authorList>
            <person name="Floudas D."/>
            <person name="Held B.W."/>
            <person name="Riley R."/>
            <person name="Nagy L.G."/>
            <person name="Koehler G."/>
            <person name="Ransdell A.S."/>
            <person name="Younus H."/>
            <person name="Chow J."/>
            <person name="Chiniquy J."/>
            <person name="Lipzen A."/>
            <person name="Tritt A."/>
            <person name="Sun H."/>
            <person name="Haridas S."/>
            <person name="LaButti K."/>
            <person name="Ohm R.A."/>
            <person name="Kues U."/>
            <person name="Blanchette R.A."/>
            <person name="Grigoriev I.V."/>
            <person name="Minto R.E."/>
            <person name="Hibbett D.S."/>
        </authorList>
    </citation>
    <scope>NUCLEOTIDE SEQUENCE [LARGE SCALE GENOMIC DNA]</scope>
    <source>
        <strain evidence="2 3">ATCC 64428</strain>
    </source>
</reference>
<evidence type="ECO:0000313" key="2">
    <source>
        <dbReference type="EMBL" id="KIY47215.1"/>
    </source>
</evidence>
<keyword evidence="3" id="KW-1185">Reference proteome</keyword>
<name>A0A0D7A8Z6_9AGAR</name>
<organism evidence="2 3">
    <name type="scientific">Fistulina hepatica ATCC 64428</name>
    <dbReference type="NCBI Taxonomy" id="1128425"/>
    <lineage>
        <taxon>Eukaryota</taxon>
        <taxon>Fungi</taxon>
        <taxon>Dikarya</taxon>
        <taxon>Basidiomycota</taxon>
        <taxon>Agaricomycotina</taxon>
        <taxon>Agaricomycetes</taxon>
        <taxon>Agaricomycetidae</taxon>
        <taxon>Agaricales</taxon>
        <taxon>Fistulinaceae</taxon>
        <taxon>Fistulina</taxon>
    </lineage>
</organism>
<dbReference type="OrthoDB" id="3151137at2759"/>
<dbReference type="Proteomes" id="UP000054144">
    <property type="component" value="Unassembled WGS sequence"/>
</dbReference>
<keyword evidence="1" id="KW-0812">Transmembrane</keyword>
<dbReference type="AlphaFoldDB" id="A0A0D7A8Z6"/>
<proteinExistence type="predicted"/>
<keyword evidence="1" id="KW-0472">Membrane</keyword>
<protein>
    <submittedName>
        <fullName evidence="2">Uncharacterized protein</fullName>
    </submittedName>
</protein>
<accession>A0A0D7A8Z6</accession>
<dbReference type="EMBL" id="KN881999">
    <property type="protein sequence ID" value="KIY47215.1"/>
    <property type="molecule type" value="Genomic_DNA"/>
</dbReference>